<keyword evidence="2" id="KW-1185">Reference proteome</keyword>
<dbReference type="RefSeq" id="WP_088755550.1">
    <property type="nucleotide sequence ID" value="NZ_JARJFG010000025.1"/>
</dbReference>
<reference evidence="1 2" key="1">
    <citation type="journal article" date="2010" name="Int. J. Syst. Evol. Microbiol.">
        <title>Reclassification of Herbaspirillum putei as a later heterotypic synonym of Herbaspirillum huttiense, with the description of H. huttiense subsp. huttiense subsp. nov. and H. huttiense subsp. putei subsp. nov., comb. nov., and description of Herbaspirillum aquaticum sp. nov.</title>
        <authorList>
            <person name="Dobritsa A.P."/>
            <person name="Reddy M.C."/>
            <person name="Samadpour M."/>
        </authorList>
    </citation>
    <scope>NUCLEOTIDE SEQUENCE [LARGE SCALE GENOMIC DNA]</scope>
    <source>
        <strain evidence="1 2">IEH 4430</strain>
    </source>
</reference>
<proteinExistence type="predicted"/>
<gene>
    <name evidence="1" type="ORF">CEJ45_13240</name>
</gene>
<comment type="caution">
    <text evidence="1">The sequence shown here is derived from an EMBL/GenBank/DDBJ whole genome shotgun (WGS) entry which is preliminary data.</text>
</comment>
<protein>
    <submittedName>
        <fullName evidence="1">Uncharacterized protein</fullName>
    </submittedName>
</protein>
<name>A0A225ST83_9BURK</name>
<organism evidence="1 2">
    <name type="scientific">Herbaspirillum aquaticum</name>
    <dbReference type="NCBI Taxonomy" id="568783"/>
    <lineage>
        <taxon>Bacteria</taxon>
        <taxon>Pseudomonadati</taxon>
        <taxon>Pseudomonadota</taxon>
        <taxon>Betaproteobacteria</taxon>
        <taxon>Burkholderiales</taxon>
        <taxon>Oxalobacteraceae</taxon>
        <taxon>Herbaspirillum</taxon>
    </lineage>
</organism>
<dbReference type="Proteomes" id="UP000214747">
    <property type="component" value="Unassembled WGS sequence"/>
</dbReference>
<dbReference type="AlphaFoldDB" id="A0A225ST83"/>
<dbReference type="EMBL" id="NJGV01000010">
    <property type="protein sequence ID" value="OWY34343.1"/>
    <property type="molecule type" value="Genomic_DNA"/>
</dbReference>
<evidence type="ECO:0000313" key="2">
    <source>
        <dbReference type="Proteomes" id="UP000214747"/>
    </source>
</evidence>
<accession>A0A225ST83</accession>
<evidence type="ECO:0000313" key="1">
    <source>
        <dbReference type="EMBL" id="OWY34343.1"/>
    </source>
</evidence>
<sequence>MLPTYGATYRGKHISVSCTQQRDGDVLCTVQVDGEPAPGLRGNPFASVASAQVAGVGYARAVIDTQLDNDVAEHHGYFIRVSSREQIDGTWVGSYQLHRNDNPVAFRRVVCEDFRGNTSVEAEQYAMATAFVAVDAEVKAGKL</sequence>